<comment type="caution">
    <text evidence="1">The sequence shown here is derived from an EMBL/GenBank/DDBJ whole genome shotgun (WGS) entry which is preliminary data.</text>
</comment>
<sequence length="150" mass="16358">MMIGRADGGVRIEFAAEEAGLLTVLAHQFADVVRDPELDDAPLLATLFPDAYRDDPDAASEFRRYTRDELEQRKIEAVEAISATASEGAVLLDAEAAETWARALTSIRMMVGTRLGIRADGDEPGSGPLAEIYRWLGELQWVLVDALEGP</sequence>
<name>A0ABT1ZEA8_9MICO</name>
<dbReference type="RefSeq" id="WP_258798062.1">
    <property type="nucleotide sequence ID" value="NZ_JANTHX010000005.1"/>
</dbReference>
<evidence type="ECO:0000313" key="1">
    <source>
        <dbReference type="EMBL" id="MCS0499043.1"/>
    </source>
</evidence>
<dbReference type="InterPro" id="IPR018561">
    <property type="entry name" value="AosR"/>
</dbReference>
<evidence type="ECO:0000313" key="2">
    <source>
        <dbReference type="Proteomes" id="UP001205337"/>
    </source>
</evidence>
<keyword evidence="2" id="KW-1185">Reference proteome</keyword>
<dbReference type="Pfam" id="PF09438">
    <property type="entry name" value="DUF2017"/>
    <property type="match status" value="1"/>
</dbReference>
<gene>
    <name evidence="1" type="ORF">NUH29_05690</name>
</gene>
<accession>A0ABT1ZEA8</accession>
<dbReference type="EMBL" id="JANTHX010000005">
    <property type="protein sequence ID" value="MCS0499043.1"/>
    <property type="molecule type" value="Genomic_DNA"/>
</dbReference>
<dbReference type="Proteomes" id="UP001205337">
    <property type="component" value="Unassembled WGS sequence"/>
</dbReference>
<reference evidence="1 2" key="1">
    <citation type="submission" date="2022-08" db="EMBL/GenBank/DDBJ databases">
        <authorList>
            <person name="Li F."/>
        </authorList>
    </citation>
    <scope>NUCLEOTIDE SEQUENCE [LARGE SCALE GENOMIC DNA]</scope>
    <source>
        <strain evidence="1 2">10F1B-8-1</strain>
    </source>
</reference>
<organism evidence="1 2">
    <name type="scientific">Protaetiibacter mangrovi</name>
    <dbReference type="NCBI Taxonomy" id="2970926"/>
    <lineage>
        <taxon>Bacteria</taxon>
        <taxon>Bacillati</taxon>
        <taxon>Actinomycetota</taxon>
        <taxon>Actinomycetes</taxon>
        <taxon>Micrococcales</taxon>
        <taxon>Microbacteriaceae</taxon>
        <taxon>Protaetiibacter</taxon>
    </lineage>
</organism>
<protein>
    <submittedName>
        <fullName evidence="1">DUF2017 domain-containing protein</fullName>
    </submittedName>
</protein>
<proteinExistence type="predicted"/>